<dbReference type="STRING" id="44010.AWC00_06540"/>
<dbReference type="Proteomes" id="UP000467385">
    <property type="component" value="Chromosome"/>
</dbReference>
<keyword evidence="2" id="KW-1185">Reference proteome</keyword>
<accession>A0A1X1TKL3</accession>
<dbReference type="InterPro" id="IPR038396">
    <property type="entry name" value="SpoIIAA-like_sf"/>
</dbReference>
<proteinExistence type="predicted"/>
<dbReference type="Pfam" id="PF11964">
    <property type="entry name" value="SpoIIAA-like"/>
    <property type="match status" value="1"/>
</dbReference>
<dbReference type="InterPro" id="IPR021866">
    <property type="entry name" value="SpoIIAA-like"/>
</dbReference>
<dbReference type="RefSeq" id="WP_085231848.1">
    <property type="nucleotide sequence ID" value="NZ_AP022613.1"/>
</dbReference>
<dbReference type="OrthoDB" id="4729899at2"/>
<gene>
    <name evidence="1" type="ORF">MCNS_57600</name>
</gene>
<protein>
    <submittedName>
        <fullName evidence="1">Uncharacterized protein</fullName>
    </submittedName>
</protein>
<name>A0A1X1TKL3_9MYCO</name>
<organism evidence="1 2">
    <name type="scientific">Mycobacterium conspicuum</name>
    <dbReference type="NCBI Taxonomy" id="44010"/>
    <lineage>
        <taxon>Bacteria</taxon>
        <taxon>Bacillati</taxon>
        <taxon>Actinomycetota</taxon>
        <taxon>Actinomycetes</taxon>
        <taxon>Mycobacteriales</taxon>
        <taxon>Mycobacteriaceae</taxon>
        <taxon>Mycobacterium</taxon>
    </lineage>
</organism>
<evidence type="ECO:0000313" key="2">
    <source>
        <dbReference type="Proteomes" id="UP000467385"/>
    </source>
</evidence>
<dbReference type="Gene3D" id="3.40.50.10600">
    <property type="entry name" value="SpoIIaa-like domains"/>
    <property type="match status" value="1"/>
</dbReference>
<dbReference type="SUPFAM" id="SSF52091">
    <property type="entry name" value="SpoIIaa-like"/>
    <property type="match status" value="1"/>
</dbReference>
<dbReference type="AlphaFoldDB" id="A0A1X1TKL3"/>
<reference evidence="1 2" key="1">
    <citation type="journal article" date="2019" name="Emerg. Microbes Infect.">
        <title>Comprehensive subspecies identification of 175 nontuberculous mycobacteria species based on 7547 genomic profiles.</title>
        <authorList>
            <person name="Matsumoto Y."/>
            <person name="Kinjo T."/>
            <person name="Motooka D."/>
            <person name="Nabeya D."/>
            <person name="Jung N."/>
            <person name="Uechi K."/>
            <person name="Horii T."/>
            <person name="Iida T."/>
            <person name="Fujita J."/>
            <person name="Nakamura S."/>
        </authorList>
    </citation>
    <scope>NUCLEOTIDE SEQUENCE [LARGE SCALE GENOMIC DNA]</scope>
    <source>
        <strain evidence="1 2">JCM 14738</strain>
    </source>
</reference>
<dbReference type="InterPro" id="IPR036513">
    <property type="entry name" value="STAS_dom_sf"/>
</dbReference>
<dbReference type="EMBL" id="AP022613">
    <property type="protein sequence ID" value="BBZ42697.1"/>
    <property type="molecule type" value="Genomic_DNA"/>
</dbReference>
<sequence>MLLERGDVPEGVHALVAQGTVTSDDYRQVFEPLVERVRRSGQRLRLLYQFGPDFDRLTPAALWADSRLGARYLPLLDGCALVADVDWVRAPGRSIAAWMPCPMRVYGNERRNEAAGWLASLPARQRPSTAQMVKTYVGGTGGAAASLAKLLIARR</sequence>
<evidence type="ECO:0000313" key="1">
    <source>
        <dbReference type="EMBL" id="BBZ42697.1"/>
    </source>
</evidence>